<dbReference type="PANTHER" id="PTHR48228:SF5">
    <property type="entry name" value="ALPHA-METHYLACYL-COA RACEMASE"/>
    <property type="match status" value="1"/>
</dbReference>
<name>A0A516RGC7_STRST</name>
<dbReference type="EMBL" id="CP040916">
    <property type="protein sequence ID" value="QDQ14709.1"/>
    <property type="molecule type" value="Genomic_DNA"/>
</dbReference>
<protein>
    <submittedName>
        <fullName evidence="2">CoA transferase</fullName>
    </submittedName>
</protein>
<accession>A0A516RGC7</accession>
<dbReference type="InterPro" id="IPR023606">
    <property type="entry name" value="CoA-Trfase_III_dom_1_sf"/>
</dbReference>
<gene>
    <name evidence="2" type="ORF">FH965_32605</name>
</gene>
<dbReference type="RefSeq" id="WP_144321917.1">
    <property type="nucleotide sequence ID" value="NZ_CP040916.1"/>
</dbReference>
<dbReference type="AlphaFoldDB" id="A0A516RGC7"/>
<evidence type="ECO:0000256" key="1">
    <source>
        <dbReference type="SAM" id="MobiDB-lite"/>
    </source>
</evidence>
<keyword evidence="2" id="KW-0808">Transferase</keyword>
<dbReference type="InterPro" id="IPR044855">
    <property type="entry name" value="CoA-Trfase_III_dom3_sf"/>
</dbReference>
<evidence type="ECO:0000313" key="2">
    <source>
        <dbReference type="EMBL" id="QDQ14709.1"/>
    </source>
</evidence>
<dbReference type="Gene3D" id="3.30.1540.10">
    <property type="entry name" value="formyl-coa transferase, domain 3"/>
    <property type="match status" value="1"/>
</dbReference>
<dbReference type="PANTHER" id="PTHR48228">
    <property type="entry name" value="SUCCINYL-COA--D-CITRAMALATE COA-TRANSFERASE"/>
    <property type="match status" value="1"/>
</dbReference>
<organism evidence="2 3">
    <name type="scientific">Streptomyces spectabilis</name>
    <dbReference type="NCBI Taxonomy" id="68270"/>
    <lineage>
        <taxon>Bacteria</taxon>
        <taxon>Bacillati</taxon>
        <taxon>Actinomycetota</taxon>
        <taxon>Actinomycetes</taxon>
        <taxon>Kitasatosporales</taxon>
        <taxon>Streptomycetaceae</taxon>
        <taxon>Streptomyces</taxon>
    </lineage>
</organism>
<evidence type="ECO:0000313" key="3">
    <source>
        <dbReference type="Proteomes" id="UP000316806"/>
    </source>
</evidence>
<feature type="region of interest" description="Disordered" evidence="1">
    <location>
        <begin position="329"/>
        <end position="368"/>
    </location>
</feature>
<sequence length="380" mass="39441">MAVPDNGVHGPLDGVRVVELAGIGPGPFAAMLLADLGADVVRVDRPGGAGLAVDPAYDLTNRNKRSVLVDLKAPGGAARVLDLAERADVLIEGYRPGVAERLGVGPEHCHARNPRLVYGRMTGWGQQGPLAPRAGHDIAYIAVTGTLGMIGAADEPPTVPANLVGDYAGGSLYLVVGVLAALQHARAHGAGQVVDAAIVDGAAHLATMIHGMLAAGGWQDRRGANLLDGGCPFYGTYETADGGHMAVGALEQRFYDEFAELMGLEDIADARGDLARWSELRAAVAACFKTRTRAEWTAVFEDSDACVAPVLSLREAPHHPHLAARGTFTDHGGLTQPAPAPRFSATPTAVRSGPARPGADTEDVARDWDVPALRAAAPPS</sequence>
<proteinExistence type="predicted"/>
<dbReference type="Pfam" id="PF02515">
    <property type="entry name" value="CoA_transf_3"/>
    <property type="match status" value="1"/>
</dbReference>
<dbReference type="GO" id="GO:0016740">
    <property type="term" value="F:transferase activity"/>
    <property type="evidence" value="ECO:0007669"/>
    <property type="project" value="UniProtKB-KW"/>
</dbReference>
<dbReference type="InterPro" id="IPR050509">
    <property type="entry name" value="CoA-transferase_III"/>
</dbReference>
<dbReference type="Proteomes" id="UP000316806">
    <property type="component" value="Chromosome"/>
</dbReference>
<dbReference type="InterPro" id="IPR003673">
    <property type="entry name" value="CoA-Trfase_fam_III"/>
</dbReference>
<dbReference type="Gene3D" id="3.40.50.10540">
    <property type="entry name" value="Crotonobetainyl-coa:carnitine coa-transferase, domain 1"/>
    <property type="match status" value="1"/>
</dbReference>
<reference evidence="2 3" key="1">
    <citation type="journal article" date="2019" name="J. Ind. Microbiol. Biotechnol.">
        <title>The complete genomic sequence of Streptomyces spectabilis NRRL-2792 and identification of secondary metabolite biosynthetic gene clusters.</title>
        <authorList>
            <person name="Sinha A."/>
            <person name="Phillips-Salemka S."/>
            <person name="Niraula T.A."/>
            <person name="Short K.A."/>
            <person name="Niraula N.P."/>
        </authorList>
    </citation>
    <scope>NUCLEOTIDE SEQUENCE [LARGE SCALE GENOMIC DNA]</scope>
    <source>
        <strain evidence="2 3">NRRL 2792</strain>
    </source>
</reference>
<dbReference type="SUPFAM" id="SSF89796">
    <property type="entry name" value="CoA-transferase family III (CaiB/BaiF)"/>
    <property type="match status" value="1"/>
</dbReference>